<proteinExistence type="inferred from homology"/>
<organism evidence="3 4">
    <name type="scientific">Pseudanabaena yagii GIHE-NHR1</name>
    <dbReference type="NCBI Taxonomy" id="2722753"/>
    <lineage>
        <taxon>Bacteria</taxon>
        <taxon>Bacillati</taxon>
        <taxon>Cyanobacteriota</taxon>
        <taxon>Cyanophyceae</taxon>
        <taxon>Pseudanabaenales</taxon>
        <taxon>Pseudanabaenaceae</taxon>
        <taxon>Pseudanabaena</taxon>
        <taxon>Pseudanabaena yagii</taxon>
    </lineage>
</organism>
<dbReference type="EMBL" id="JAAVJL010000002">
    <property type="protein sequence ID" value="NMF60081.1"/>
    <property type="molecule type" value="Genomic_DNA"/>
</dbReference>
<dbReference type="PANTHER" id="PTHR11461:SF211">
    <property type="entry name" value="GH10112P-RELATED"/>
    <property type="match status" value="1"/>
</dbReference>
<accession>A0ABX1LX81</accession>
<dbReference type="Proteomes" id="UP000738376">
    <property type="component" value="Unassembled WGS sequence"/>
</dbReference>
<dbReference type="CDD" id="cd19588">
    <property type="entry name" value="serpin_miropin-like"/>
    <property type="match status" value="1"/>
</dbReference>
<evidence type="ECO:0000313" key="4">
    <source>
        <dbReference type="Proteomes" id="UP000738376"/>
    </source>
</evidence>
<dbReference type="InterPro" id="IPR042185">
    <property type="entry name" value="Serpin_sf_2"/>
</dbReference>
<name>A0ABX1LX81_9CYAN</name>
<evidence type="ECO:0000313" key="3">
    <source>
        <dbReference type="EMBL" id="NMF60081.1"/>
    </source>
</evidence>
<dbReference type="SUPFAM" id="SSF56574">
    <property type="entry name" value="Serpins"/>
    <property type="match status" value="1"/>
</dbReference>
<evidence type="ECO:0000259" key="2">
    <source>
        <dbReference type="SMART" id="SM00093"/>
    </source>
</evidence>
<dbReference type="Pfam" id="PF00079">
    <property type="entry name" value="Serpin"/>
    <property type="match status" value="1"/>
</dbReference>
<protein>
    <submittedName>
        <fullName evidence="3">Serpin family protein</fullName>
    </submittedName>
</protein>
<dbReference type="InterPro" id="IPR000215">
    <property type="entry name" value="Serpin_fam"/>
</dbReference>
<comment type="caution">
    <text evidence="3">The sequence shown here is derived from an EMBL/GenBank/DDBJ whole genome shotgun (WGS) entry which is preliminary data.</text>
</comment>
<feature type="domain" description="Serpin" evidence="2">
    <location>
        <begin position="74"/>
        <end position="441"/>
    </location>
</feature>
<dbReference type="InterPro" id="IPR042178">
    <property type="entry name" value="Serpin_sf_1"/>
</dbReference>
<gene>
    <name evidence="3" type="ORF">HC246_19145</name>
</gene>
<dbReference type="Gene3D" id="2.10.310.10">
    <property type="entry name" value="Serpins superfamily"/>
    <property type="match status" value="1"/>
</dbReference>
<dbReference type="Gene3D" id="3.30.497.10">
    <property type="entry name" value="Antithrombin, subunit I, domain 2"/>
    <property type="match status" value="1"/>
</dbReference>
<keyword evidence="4" id="KW-1185">Reference proteome</keyword>
<dbReference type="Gene3D" id="2.30.39.10">
    <property type="entry name" value="Alpha-1-antitrypsin, domain 1"/>
    <property type="match status" value="1"/>
</dbReference>
<dbReference type="InterPro" id="IPR036186">
    <property type="entry name" value="Serpin_sf"/>
</dbReference>
<comment type="similarity">
    <text evidence="1">Belongs to the serpin family.</text>
</comment>
<dbReference type="InterPro" id="IPR023796">
    <property type="entry name" value="Serpin_dom"/>
</dbReference>
<reference evidence="3 4" key="1">
    <citation type="submission" date="2020-03" db="EMBL/GenBank/DDBJ databases">
        <title>Draft Genome Sequence of 2-Methylisoborneol Producing Pseudanabaena yagii Strain GIHE-NHR1 Isolated from North Han River in South Korea.</title>
        <authorList>
            <person name="Jeong J."/>
        </authorList>
    </citation>
    <scope>NUCLEOTIDE SEQUENCE [LARGE SCALE GENOMIC DNA]</scope>
    <source>
        <strain evidence="3 4">GIHE-NHR1</strain>
    </source>
</reference>
<dbReference type="SMART" id="SM00093">
    <property type="entry name" value="SERPIN"/>
    <property type="match status" value="1"/>
</dbReference>
<sequence>MKVDFIITVITLLSLSLVELLVPCLSHSQTTGFSRNISKPDSASIHSFAIAQKSNDNKTPLETRLVNANTQFGFNLFTRVSQQGENKNIFISPLSISLSLSMIYNGANGVTQQEIAKTLEVNGIAIKDVNSFNQKISQLLINTKGIDLNIANSLWISERFPVKQSFLDKLKGFYQSEIMNLDFNKPSAVKIINDWVKRETKGKITEILSPRDSNENSSFFIINAIYFKGEWLFSFPEKFTESKLFTLANKTQIQHPAMSRRVRCQYFNTPKFQAIRLPYKDNDRPRGLSRFSMEIFLPKPNSNLREFQKQLTVKNWLSWSDEFKKSRRSYSEVYLQLPKFEVQYDIDLIPYLKQLGMKVSFDPKSADFSDLSTEKTLFINMAKHKTFVNVDEKGTKAAAVTVLGGVKTGPAEAMIVNRPFFFTISDQQTDTILFMGTVNNPSSK</sequence>
<dbReference type="RefSeq" id="WP_169365027.1">
    <property type="nucleotide sequence ID" value="NZ_JAAVJL010000002.1"/>
</dbReference>
<dbReference type="PANTHER" id="PTHR11461">
    <property type="entry name" value="SERINE PROTEASE INHIBITOR, SERPIN"/>
    <property type="match status" value="1"/>
</dbReference>
<evidence type="ECO:0000256" key="1">
    <source>
        <dbReference type="RuleBase" id="RU000411"/>
    </source>
</evidence>